<gene>
    <name evidence="1" type="ORF">TWF694_011673</name>
</gene>
<comment type="caution">
    <text evidence="1">The sequence shown here is derived from an EMBL/GenBank/DDBJ whole genome shotgun (WGS) entry which is preliminary data.</text>
</comment>
<dbReference type="Proteomes" id="UP001365542">
    <property type="component" value="Unassembled WGS sequence"/>
</dbReference>
<organism evidence="1 2">
    <name type="scientific">Orbilia ellipsospora</name>
    <dbReference type="NCBI Taxonomy" id="2528407"/>
    <lineage>
        <taxon>Eukaryota</taxon>
        <taxon>Fungi</taxon>
        <taxon>Dikarya</taxon>
        <taxon>Ascomycota</taxon>
        <taxon>Pezizomycotina</taxon>
        <taxon>Orbiliomycetes</taxon>
        <taxon>Orbiliales</taxon>
        <taxon>Orbiliaceae</taxon>
        <taxon>Orbilia</taxon>
    </lineage>
</organism>
<keyword evidence="2" id="KW-1185">Reference proteome</keyword>
<dbReference type="EMBL" id="JAVHJO010000009">
    <property type="protein sequence ID" value="KAK6537488.1"/>
    <property type="molecule type" value="Genomic_DNA"/>
</dbReference>
<evidence type="ECO:0000313" key="1">
    <source>
        <dbReference type="EMBL" id="KAK6537488.1"/>
    </source>
</evidence>
<protein>
    <submittedName>
        <fullName evidence="1">Uncharacterized protein</fullName>
    </submittedName>
</protein>
<sequence length="129" mass="14783">MFVLKCLANRQGRICSRVPDPALPPTFSAVHFPKKDYQPQLKVLAFGPTLNSERSWGPRGEDEPHIDMITYTPRNGRRKFDISIKKISIIEFMRHFPNSCIFGEARGPWAWIGEPFPAQRSMGESYAFV</sequence>
<proteinExistence type="predicted"/>
<dbReference type="AlphaFoldDB" id="A0AAV9X5Y2"/>
<evidence type="ECO:0000313" key="2">
    <source>
        <dbReference type="Proteomes" id="UP001365542"/>
    </source>
</evidence>
<accession>A0AAV9X5Y2</accession>
<reference evidence="1 2" key="1">
    <citation type="submission" date="2019-10" db="EMBL/GenBank/DDBJ databases">
        <authorList>
            <person name="Palmer J.M."/>
        </authorList>
    </citation>
    <scope>NUCLEOTIDE SEQUENCE [LARGE SCALE GENOMIC DNA]</scope>
    <source>
        <strain evidence="1 2">TWF694</strain>
    </source>
</reference>
<name>A0AAV9X5Y2_9PEZI</name>